<protein>
    <submittedName>
        <fullName evidence="2">VP3-like structural protein</fullName>
    </submittedName>
</protein>
<dbReference type="EMBL" id="BK065155">
    <property type="protein sequence ID" value="DBA54586.1"/>
    <property type="molecule type" value="Genomic_DNA"/>
</dbReference>
<evidence type="ECO:0000256" key="1">
    <source>
        <dbReference type="SAM" id="Phobius"/>
    </source>
</evidence>
<keyword evidence="1" id="KW-1133">Transmembrane helix</keyword>
<name>A0AAT9JAL4_9VIRU</name>
<feature type="transmembrane region" description="Helical" evidence="1">
    <location>
        <begin position="112"/>
        <end position="133"/>
    </location>
</feature>
<sequence length="135" mass="14550">MKAHVRRTGRFVKERYGGYYGGKWRHGRFGFLEACAYTLYVLAAATACGLGGDALSWFAPVSWLVVLSTMAILLFQKSKVEVTGVEIAAALVAICIPLMGLGIIPIEAATMLVLQNGFICFVISVLAAITVAYQD</sequence>
<keyword evidence="1" id="KW-0812">Transmembrane</keyword>
<feature type="transmembrane region" description="Helical" evidence="1">
    <location>
        <begin position="29"/>
        <end position="52"/>
    </location>
</feature>
<gene>
    <name evidence="2" type="ORF">AvPV1_gp04</name>
</gene>
<keyword evidence="1" id="KW-0472">Membrane</keyword>
<proteinExistence type="predicted"/>
<feature type="transmembrane region" description="Helical" evidence="1">
    <location>
        <begin position="87"/>
        <end position="106"/>
    </location>
</feature>
<organism evidence="2">
    <name type="scientific">Archaeoglobus veneficus pleomorphic virus 1</name>
    <dbReference type="NCBI Taxonomy" id="3115750"/>
    <lineage>
        <taxon>Viruses</taxon>
        <taxon>Monodnaviria</taxon>
        <taxon>Trapavirae</taxon>
        <taxon>Calorviricota</taxon>
        <taxon>Caminiviricetes</taxon>
        <taxon>Ageovirales</taxon>
        <taxon>Thalassapleoviridae</taxon>
        <taxon>Avenivirus</taxon>
        <taxon>Avenivirus atlanticense</taxon>
    </lineage>
</organism>
<feature type="transmembrane region" description="Helical" evidence="1">
    <location>
        <begin position="58"/>
        <end position="75"/>
    </location>
</feature>
<accession>A0AAT9JAL4</accession>
<reference evidence="2" key="1">
    <citation type="journal article" date="2024" name="ISME J.">
        <title>Pleomorphic viruses establish stable relationship with marine hyperthermophilic archaea.</title>
        <authorList>
            <person name="Baquero D.P."/>
            <person name="Bignon E.A."/>
            <person name="Krupovic M."/>
        </authorList>
    </citation>
    <scope>NUCLEOTIDE SEQUENCE</scope>
</reference>
<evidence type="ECO:0000313" key="2">
    <source>
        <dbReference type="EMBL" id="DBA54586.1"/>
    </source>
</evidence>